<dbReference type="EMBL" id="BGZK01002365">
    <property type="protein sequence ID" value="GBP93343.1"/>
    <property type="molecule type" value="Genomic_DNA"/>
</dbReference>
<name>A0A4C2A2A4_EUMVA</name>
<accession>A0A4C2A2A4</accession>
<proteinExistence type="predicted"/>
<dbReference type="AlphaFoldDB" id="A0A4C2A2A4"/>
<feature type="region of interest" description="Disordered" evidence="1">
    <location>
        <begin position="1"/>
        <end position="67"/>
    </location>
</feature>
<keyword evidence="3" id="KW-1185">Reference proteome</keyword>
<feature type="compositionally biased region" description="Basic and acidic residues" evidence="1">
    <location>
        <begin position="23"/>
        <end position="67"/>
    </location>
</feature>
<comment type="caution">
    <text evidence="2">The sequence shown here is derived from an EMBL/GenBank/DDBJ whole genome shotgun (WGS) entry which is preliminary data.</text>
</comment>
<evidence type="ECO:0000313" key="3">
    <source>
        <dbReference type="Proteomes" id="UP000299102"/>
    </source>
</evidence>
<reference evidence="2 3" key="1">
    <citation type="journal article" date="2019" name="Commun. Biol.">
        <title>The bagworm genome reveals a unique fibroin gene that provides high tensile strength.</title>
        <authorList>
            <person name="Kono N."/>
            <person name="Nakamura H."/>
            <person name="Ohtoshi R."/>
            <person name="Tomita M."/>
            <person name="Numata K."/>
            <person name="Arakawa K."/>
        </authorList>
    </citation>
    <scope>NUCLEOTIDE SEQUENCE [LARGE SCALE GENOMIC DNA]</scope>
</reference>
<protein>
    <submittedName>
        <fullName evidence="2">Uncharacterized protein</fullName>
    </submittedName>
</protein>
<dbReference type="Proteomes" id="UP000299102">
    <property type="component" value="Unassembled WGS sequence"/>
</dbReference>
<gene>
    <name evidence="2" type="ORF">EVAR_67951_1</name>
</gene>
<evidence type="ECO:0000256" key="1">
    <source>
        <dbReference type="SAM" id="MobiDB-lite"/>
    </source>
</evidence>
<sequence>MTSGDESESIRSRRNQGRGAATNRERIGIGLDRDVIRTRTGDGIERNRNEKGRRAESRMGPESETKAKLEPKLRTGLKSKTSAQKIVTGIRIENDTRIEIDIDRYKRKNSSSMLVQLVDINYKGKATHKKVQNNVCQAS</sequence>
<evidence type="ECO:0000313" key="2">
    <source>
        <dbReference type="EMBL" id="GBP93343.1"/>
    </source>
</evidence>
<organism evidence="2 3">
    <name type="scientific">Eumeta variegata</name>
    <name type="common">Bagworm moth</name>
    <name type="synonym">Eumeta japonica</name>
    <dbReference type="NCBI Taxonomy" id="151549"/>
    <lineage>
        <taxon>Eukaryota</taxon>
        <taxon>Metazoa</taxon>
        <taxon>Ecdysozoa</taxon>
        <taxon>Arthropoda</taxon>
        <taxon>Hexapoda</taxon>
        <taxon>Insecta</taxon>
        <taxon>Pterygota</taxon>
        <taxon>Neoptera</taxon>
        <taxon>Endopterygota</taxon>
        <taxon>Lepidoptera</taxon>
        <taxon>Glossata</taxon>
        <taxon>Ditrysia</taxon>
        <taxon>Tineoidea</taxon>
        <taxon>Psychidae</taxon>
        <taxon>Oiketicinae</taxon>
        <taxon>Eumeta</taxon>
    </lineage>
</organism>